<evidence type="ECO:0000313" key="2">
    <source>
        <dbReference type="Proteomes" id="UP000033915"/>
    </source>
</evidence>
<accession>A0A0G1KIS0</accession>
<name>A0A0G1KIS0_9BACT</name>
<reference evidence="1 2" key="1">
    <citation type="journal article" date="2015" name="Nature">
        <title>rRNA introns, odd ribosomes, and small enigmatic genomes across a large radiation of phyla.</title>
        <authorList>
            <person name="Brown C.T."/>
            <person name="Hug L.A."/>
            <person name="Thomas B.C."/>
            <person name="Sharon I."/>
            <person name="Castelle C.J."/>
            <person name="Singh A."/>
            <person name="Wilkins M.J."/>
            <person name="Williams K.H."/>
            <person name="Banfield J.F."/>
        </authorList>
    </citation>
    <scope>NUCLEOTIDE SEQUENCE [LARGE SCALE GENOMIC DNA]</scope>
</reference>
<dbReference type="EMBL" id="LCJT01000018">
    <property type="protein sequence ID" value="KKT83438.1"/>
    <property type="molecule type" value="Genomic_DNA"/>
</dbReference>
<comment type="caution">
    <text evidence="1">The sequence shown here is derived from an EMBL/GenBank/DDBJ whole genome shotgun (WGS) entry which is preliminary data.</text>
</comment>
<proteinExistence type="predicted"/>
<dbReference type="AlphaFoldDB" id="A0A0G1KIS0"/>
<evidence type="ECO:0000313" key="1">
    <source>
        <dbReference type="EMBL" id="KKT83438.1"/>
    </source>
</evidence>
<sequence length="313" mass="36266">MSSIFQTRRGFFYQDRYAVYIFLSHLLKNDVKEFFTDFPLQGQKSIDVRLIDSQNIEKVFEVKTGEVFKLDLNAEIRDVFEVKTGEVFKLDLNAEIRDAVMDLYKYQKGKNNILPGLIVSRGLKPRISTYWDKIKGIQGYKRIAGEAKNSLDWLKKDLNDSSLTDKELFDFSKILNLDDFDNDIKNNEHDEHCDADGKVIDLIRDIGNSIGVNAMEAEYHPRILMNDILFLCREYAGTATNLYANILDAITAYFARRIFLDKRFVPDGNNRDEAFREITDEVKNEFRIKLGILTDTQTQLANNVSEGRKIKKL</sequence>
<protein>
    <submittedName>
        <fullName evidence="1">Uncharacterized protein</fullName>
    </submittedName>
</protein>
<organism evidence="1 2">
    <name type="scientific">Candidatus Giovannonibacteria bacterium GW2011_GWC2_44_9</name>
    <dbReference type="NCBI Taxonomy" id="1618658"/>
    <lineage>
        <taxon>Bacteria</taxon>
        <taxon>Candidatus Giovannoniibacteriota</taxon>
    </lineage>
</organism>
<gene>
    <name evidence="1" type="ORF">UW81_C0018G0002</name>
</gene>
<dbReference type="Proteomes" id="UP000033915">
    <property type="component" value="Unassembled WGS sequence"/>
</dbReference>